<accession>A0ABQ9Z109</accession>
<protein>
    <submittedName>
        <fullName evidence="1">Uncharacterized protein</fullName>
    </submittedName>
</protein>
<proteinExistence type="predicted"/>
<evidence type="ECO:0000313" key="1">
    <source>
        <dbReference type="EMBL" id="KAK4006589.1"/>
    </source>
</evidence>
<comment type="caution">
    <text evidence="1">The sequence shown here is derived from an EMBL/GenBank/DDBJ whole genome shotgun (WGS) entry which is preliminary data.</text>
</comment>
<keyword evidence="2" id="KW-1185">Reference proteome</keyword>
<dbReference type="Proteomes" id="UP001234178">
    <property type="component" value="Unassembled WGS sequence"/>
</dbReference>
<dbReference type="EMBL" id="JAOYFB010000002">
    <property type="protein sequence ID" value="KAK4006589.1"/>
    <property type="molecule type" value="Genomic_DNA"/>
</dbReference>
<reference evidence="1 2" key="1">
    <citation type="journal article" date="2023" name="Nucleic Acids Res.">
        <title>The hologenome of Daphnia magna reveals possible DNA methylation and microbiome-mediated evolution of the host genome.</title>
        <authorList>
            <person name="Chaturvedi A."/>
            <person name="Li X."/>
            <person name="Dhandapani V."/>
            <person name="Marshall H."/>
            <person name="Kissane S."/>
            <person name="Cuenca-Cambronero M."/>
            <person name="Asole G."/>
            <person name="Calvet F."/>
            <person name="Ruiz-Romero M."/>
            <person name="Marangio P."/>
            <person name="Guigo R."/>
            <person name="Rago D."/>
            <person name="Mirbahai L."/>
            <person name="Eastwood N."/>
            <person name="Colbourne J.K."/>
            <person name="Zhou J."/>
            <person name="Mallon E."/>
            <person name="Orsini L."/>
        </authorList>
    </citation>
    <scope>NUCLEOTIDE SEQUENCE [LARGE SCALE GENOMIC DNA]</scope>
    <source>
        <strain evidence="1">LRV0_1</strain>
    </source>
</reference>
<gene>
    <name evidence="1" type="ORF">OUZ56_011745</name>
</gene>
<organism evidence="1 2">
    <name type="scientific">Daphnia magna</name>
    <dbReference type="NCBI Taxonomy" id="35525"/>
    <lineage>
        <taxon>Eukaryota</taxon>
        <taxon>Metazoa</taxon>
        <taxon>Ecdysozoa</taxon>
        <taxon>Arthropoda</taxon>
        <taxon>Crustacea</taxon>
        <taxon>Branchiopoda</taxon>
        <taxon>Diplostraca</taxon>
        <taxon>Cladocera</taxon>
        <taxon>Anomopoda</taxon>
        <taxon>Daphniidae</taxon>
        <taxon>Daphnia</taxon>
    </lineage>
</organism>
<sequence length="63" mass="7586">MAGMKQRQHFDFDYKRHKQHRVNQCPLTLAFQAEFEGTFKVPPLFWLMKGIGRWSTSTEQQDR</sequence>
<name>A0ABQ9Z109_9CRUS</name>
<evidence type="ECO:0000313" key="2">
    <source>
        <dbReference type="Proteomes" id="UP001234178"/>
    </source>
</evidence>